<proteinExistence type="predicted"/>
<dbReference type="SMART" id="SM00116">
    <property type="entry name" value="CBS"/>
    <property type="match status" value="2"/>
</dbReference>
<dbReference type="InterPro" id="IPR002912">
    <property type="entry name" value="ACT_dom"/>
</dbReference>
<organism evidence="2 3">
    <name type="scientific">Thermotoga petrophila</name>
    <dbReference type="NCBI Taxonomy" id="93929"/>
    <lineage>
        <taxon>Bacteria</taxon>
        <taxon>Thermotogati</taxon>
        <taxon>Thermotogota</taxon>
        <taxon>Thermotogae</taxon>
        <taxon>Thermotogales</taxon>
        <taxon>Thermotogaceae</taxon>
        <taxon>Thermotoga</taxon>
    </lineage>
</organism>
<gene>
    <name evidence="2" type="ORF">XD57_0603</name>
</gene>
<dbReference type="InterPro" id="IPR046342">
    <property type="entry name" value="CBS_dom_sf"/>
</dbReference>
<dbReference type="SUPFAM" id="SSF54631">
    <property type="entry name" value="CBS-domain pair"/>
    <property type="match status" value="1"/>
</dbReference>
<dbReference type="Pfam" id="PF01842">
    <property type="entry name" value="ACT"/>
    <property type="match status" value="1"/>
</dbReference>
<dbReference type="PROSITE" id="PS51671">
    <property type="entry name" value="ACT"/>
    <property type="match status" value="1"/>
</dbReference>
<dbReference type="AlphaFoldDB" id="A0A101EQY8"/>
<dbReference type="PROSITE" id="PS51371">
    <property type="entry name" value="CBS"/>
    <property type="match status" value="2"/>
</dbReference>
<evidence type="ECO:0000256" key="1">
    <source>
        <dbReference type="PROSITE-ProRule" id="PRU00703"/>
    </source>
</evidence>
<dbReference type="RefSeq" id="WP_012895778.1">
    <property type="nucleotide sequence ID" value="NZ_DAITJQ010000001.1"/>
</dbReference>
<dbReference type="InterPro" id="IPR000644">
    <property type="entry name" value="CBS_dom"/>
</dbReference>
<dbReference type="PANTHER" id="PTHR43773:SF1">
    <property type="entry name" value="MAGNESIUM TRANSPORTER MGTE"/>
    <property type="match status" value="1"/>
</dbReference>
<sequence>MKVKKWVTQDFPMVEESSTVRECLHRMRQYQTNECIVTDREGYFRGVVNKEDLLDLDLDSSVFNKVSLPDFFVHEEDNITHALLLFLEHQEPYLPVVDEEMRLKGAVSLHDFLEALIEALAMDVPGIRFSVLLENKPGELRKVVDALALSNINILSVITTRSQDGKREVLIKVDAVDEGTLIKLFESLGIKIESIEKEEGF</sequence>
<comment type="caution">
    <text evidence="2">The sequence shown here is derived from an EMBL/GenBank/DDBJ whole genome shotgun (WGS) entry which is preliminary data.</text>
</comment>
<dbReference type="Pfam" id="PF00571">
    <property type="entry name" value="CBS"/>
    <property type="match status" value="2"/>
</dbReference>
<dbReference type="Proteomes" id="UP000058636">
    <property type="component" value="Unassembled WGS sequence"/>
</dbReference>
<name>A0A101EQY8_9THEM</name>
<dbReference type="PATRIC" id="fig|93930.3.peg.1447"/>
<dbReference type="GO" id="GO:0016020">
    <property type="term" value="C:membrane"/>
    <property type="evidence" value="ECO:0007669"/>
    <property type="project" value="InterPro"/>
</dbReference>
<reference evidence="2 3" key="1">
    <citation type="journal article" date="2015" name="MBio">
        <title>Genome-Resolved Metagenomic Analysis Reveals Roles for Candidate Phyla and Other Microbial Community Members in Biogeochemical Transformations in Oil Reservoirs.</title>
        <authorList>
            <person name="Hu P."/>
            <person name="Tom L."/>
            <person name="Singh A."/>
            <person name="Thomas B.C."/>
            <person name="Baker B.J."/>
            <person name="Piceno Y.M."/>
            <person name="Andersen G.L."/>
            <person name="Banfield J.F."/>
        </authorList>
    </citation>
    <scope>NUCLEOTIDE SEQUENCE [LARGE SCALE GENOMIC DNA]</scope>
    <source>
        <strain evidence="2">46_26</strain>
    </source>
</reference>
<protein>
    <submittedName>
        <fullName evidence="2">CBS domain containing protein</fullName>
    </submittedName>
</protein>
<dbReference type="PANTHER" id="PTHR43773">
    <property type="entry name" value="MAGNESIUM TRANSPORTER MGTE"/>
    <property type="match status" value="1"/>
</dbReference>
<dbReference type="Gene3D" id="3.10.20.750">
    <property type="match status" value="1"/>
</dbReference>
<dbReference type="InterPro" id="IPR006669">
    <property type="entry name" value="MgtE_transporter"/>
</dbReference>
<evidence type="ECO:0000313" key="2">
    <source>
        <dbReference type="EMBL" id="KUK23292.1"/>
    </source>
</evidence>
<dbReference type="InterPro" id="IPR045865">
    <property type="entry name" value="ACT-like_dom_sf"/>
</dbReference>
<dbReference type="EMBL" id="LGFG01000034">
    <property type="protein sequence ID" value="KUK23292.1"/>
    <property type="molecule type" value="Genomic_DNA"/>
</dbReference>
<dbReference type="SUPFAM" id="SSF55021">
    <property type="entry name" value="ACT-like"/>
    <property type="match status" value="1"/>
</dbReference>
<dbReference type="Gene3D" id="3.90.1280.20">
    <property type="match status" value="1"/>
</dbReference>
<dbReference type="GO" id="GO:0015095">
    <property type="term" value="F:magnesium ion transmembrane transporter activity"/>
    <property type="evidence" value="ECO:0007669"/>
    <property type="project" value="InterPro"/>
</dbReference>
<evidence type="ECO:0000313" key="3">
    <source>
        <dbReference type="Proteomes" id="UP000058636"/>
    </source>
</evidence>
<dbReference type="CDD" id="cd17787">
    <property type="entry name" value="CBS_pair_ACT"/>
    <property type="match status" value="1"/>
</dbReference>
<accession>A0A101EQY8</accession>
<keyword evidence="1" id="KW-0129">CBS domain</keyword>
<dbReference type="Gene3D" id="3.30.2130.10">
    <property type="entry name" value="VC0802-like"/>
    <property type="match status" value="1"/>
</dbReference>